<protein>
    <recommendedName>
        <fullName evidence="4">KfrA N-terminal DNA-binding domain-containing protein</fullName>
    </recommendedName>
</protein>
<evidence type="ECO:0000256" key="1">
    <source>
        <dbReference type="SAM" id="Coils"/>
    </source>
</evidence>
<evidence type="ECO:0000313" key="2">
    <source>
        <dbReference type="EMBL" id="MEX3754169.1"/>
    </source>
</evidence>
<reference evidence="2 3" key="1">
    <citation type="submission" date="2024-07" db="EMBL/GenBank/DDBJ databases">
        <title>A survey of Mimosa microsymbionts across Brazilian biomes reveals a high diversity of Paraburkholderia nodulating endemic species, but also that Cupriavidus is common as a symbiont of widespread species.</title>
        <authorList>
            <person name="Rouws L."/>
            <person name="Barauna A."/>
            <person name="Beukes C."/>
            <person name="Rouws J.R.C."/>
            <person name="De Faria S.M."/>
            <person name="Gross E."/>
            <person name="Bueno Dos Reis Junior F."/>
            <person name="Simon M.F."/>
            <person name="Maluk M."/>
            <person name="Odee D.W."/>
            <person name="Kenicer G."/>
            <person name="Young J.P.W."/>
            <person name="Reis V.M."/>
            <person name="Zilli J."/>
            <person name="James E.K."/>
        </authorList>
    </citation>
    <scope>NUCLEOTIDE SEQUENCE [LARGE SCALE GENOMIC DNA]</scope>
    <source>
        <strain evidence="2 3">BR14375</strain>
    </source>
</reference>
<comment type="caution">
    <text evidence="2">The sequence shown here is derived from an EMBL/GenBank/DDBJ whole genome shotgun (WGS) entry which is preliminary data.</text>
</comment>
<keyword evidence="3" id="KW-1185">Reference proteome</keyword>
<evidence type="ECO:0000313" key="3">
    <source>
        <dbReference type="Proteomes" id="UP001558535"/>
    </source>
</evidence>
<evidence type="ECO:0008006" key="4">
    <source>
        <dbReference type="Google" id="ProtNLM"/>
    </source>
</evidence>
<gene>
    <name evidence="2" type="ORF">AB3X84_29815</name>
</gene>
<name>A0ABV3WLP5_9BURK</name>
<dbReference type="RefSeq" id="WP_368608579.1">
    <property type="nucleotide sequence ID" value="NZ_JBFPKB010000030.1"/>
</dbReference>
<keyword evidence="1" id="KW-0175">Coiled coil</keyword>
<organism evidence="2 3">
    <name type="scientific">Paraburkholderia phenoliruptrix</name>
    <dbReference type="NCBI Taxonomy" id="252970"/>
    <lineage>
        <taxon>Bacteria</taxon>
        <taxon>Pseudomonadati</taxon>
        <taxon>Pseudomonadota</taxon>
        <taxon>Betaproteobacteria</taxon>
        <taxon>Burkholderiales</taxon>
        <taxon>Burkholderiaceae</taxon>
        <taxon>Paraburkholderia</taxon>
    </lineage>
</organism>
<feature type="coiled-coil region" evidence="1">
    <location>
        <begin position="96"/>
        <end position="144"/>
    </location>
</feature>
<accession>A0ABV3WLP5</accession>
<dbReference type="EMBL" id="JBFPKE010000027">
    <property type="protein sequence ID" value="MEX3754169.1"/>
    <property type="molecule type" value="Genomic_DNA"/>
</dbReference>
<sequence>MNSGLEEYKDTEYDRLTAALKTALLQIRSDPHLAATVAQVSRMAHCSRQVLYSPGRRWVVTRVRRIGRSRALRDKKLSQSDNGASVKDDDSFEKTLQNMRQENAKLFHEKLFLKKELEAIRDENKQLGRDLKSSEQQLYGLRQELRQMVSNNVVRRKR</sequence>
<dbReference type="Proteomes" id="UP001558535">
    <property type="component" value="Unassembled WGS sequence"/>
</dbReference>
<proteinExistence type="predicted"/>